<keyword evidence="1" id="KW-0472">Membrane</keyword>
<keyword evidence="1" id="KW-1133">Transmembrane helix</keyword>
<evidence type="ECO:0000256" key="1">
    <source>
        <dbReference type="SAM" id="Phobius"/>
    </source>
</evidence>
<reference evidence="2" key="2">
    <citation type="journal article" date="2015" name="Fish Shellfish Immunol.">
        <title>Early steps in the European eel (Anguilla anguilla)-Vibrio vulnificus interaction in the gills: Role of the RtxA13 toxin.</title>
        <authorList>
            <person name="Callol A."/>
            <person name="Pajuelo D."/>
            <person name="Ebbesson L."/>
            <person name="Teles M."/>
            <person name="MacKenzie S."/>
            <person name="Amaro C."/>
        </authorList>
    </citation>
    <scope>NUCLEOTIDE SEQUENCE</scope>
</reference>
<accession>A0A0E9QJ44</accession>
<dbReference type="EMBL" id="GBXM01092459">
    <property type="protein sequence ID" value="JAH16118.1"/>
    <property type="molecule type" value="Transcribed_RNA"/>
</dbReference>
<evidence type="ECO:0000313" key="2">
    <source>
        <dbReference type="EMBL" id="JAH16118.1"/>
    </source>
</evidence>
<evidence type="ECO:0008006" key="3">
    <source>
        <dbReference type="Google" id="ProtNLM"/>
    </source>
</evidence>
<organism evidence="2">
    <name type="scientific">Anguilla anguilla</name>
    <name type="common">European freshwater eel</name>
    <name type="synonym">Muraena anguilla</name>
    <dbReference type="NCBI Taxonomy" id="7936"/>
    <lineage>
        <taxon>Eukaryota</taxon>
        <taxon>Metazoa</taxon>
        <taxon>Chordata</taxon>
        <taxon>Craniata</taxon>
        <taxon>Vertebrata</taxon>
        <taxon>Euteleostomi</taxon>
        <taxon>Actinopterygii</taxon>
        <taxon>Neopterygii</taxon>
        <taxon>Teleostei</taxon>
        <taxon>Anguilliformes</taxon>
        <taxon>Anguillidae</taxon>
        <taxon>Anguilla</taxon>
    </lineage>
</organism>
<feature type="transmembrane region" description="Helical" evidence="1">
    <location>
        <begin position="54"/>
        <end position="72"/>
    </location>
</feature>
<keyword evidence="1" id="KW-0812">Transmembrane</keyword>
<proteinExistence type="predicted"/>
<dbReference type="AlphaFoldDB" id="A0A0E9QJ44"/>
<reference evidence="2" key="1">
    <citation type="submission" date="2014-11" db="EMBL/GenBank/DDBJ databases">
        <authorList>
            <person name="Amaro Gonzalez C."/>
        </authorList>
    </citation>
    <scope>NUCLEOTIDE SEQUENCE</scope>
</reference>
<feature type="transmembrane region" description="Helical" evidence="1">
    <location>
        <begin position="16"/>
        <end position="34"/>
    </location>
</feature>
<sequence>MYTNVMFPEAVHTNRLFFIAYIFYSVFISVFTIIEQLVQRCYASRDRMCEHDSIILFLLYFGLELFPMVHAVRDQ</sequence>
<protein>
    <recommendedName>
        <fullName evidence="3">Ion transport domain-containing protein</fullName>
    </recommendedName>
</protein>
<name>A0A0E9QJ44_ANGAN</name>